<dbReference type="Proteomes" id="UP001458880">
    <property type="component" value="Unassembled WGS sequence"/>
</dbReference>
<accession>A0AAW1KQS3</accession>
<evidence type="ECO:0008006" key="4">
    <source>
        <dbReference type="Google" id="ProtNLM"/>
    </source>
</evidence>
<dbReference type="AlphaFoldDB" id="A0AAW1KQS3"/>
<feature type="compositionally biased region" description="Polar residues" evidence="1">
    <location>
        <begin position="51"/>
        <end position="67"/>
    </location>
</feature>
<dbReference type="EMBL" id="JASPKY010000182">
    <property type="protein sequence ID" value="KAK9723141.1"/>
    <property type="molecule type" value="Genomic_DNA"/>
</dbReference>
<name>A0AAW1KQS3_POPJA</name>
<evidence type="ECO:0000313" key="3">
    <source>
        <dbReference type="Proteomes" id="UP001458880"/>
    </source>
</evidence>
<evidence type="ECO:0000313" key="2">
    <source>
        <dbReference type="EMBL" id="KAK9723141.1"/>
    </source>
</evidence>
<organism evidence="2 3">
    <name type="scientific">Popillia japonica</name>
    <name type="common">Japanese beetle</name>
    <dbReference type="NCBI Taxonomy" id="7064"/>
    <lineage>
        <taxon>Eukaryota</taxon>
        <taxon>Metazoa</taxon>
        <taxon>Ecdysozoa</taxon>
        <taxon>Arthropoda</taxon>
        <taxon>Hexapoda</taxon>
        <taxon>Insecta</taxon>
        <taxon>Pterygota</taxon>
        <taxon>Neoptera</taxon>
        <taxon>Endopterygota</taxon>
        <taxon>Coleoptera</taxon>
        <taxon>Polyphaga</taxon>
        <taxon>Scarabaeiformia</taxon>
        <taxon>Scarabaeidae</taxon>
        <taxon>Rutelinae</taxon>
        <taxon>Popillia</taxon>
    </lineage>
</organism>
<reference evidence="2 3" key="1">
    <citation type="journal article" date="2024" name="BMC Genomics">
        <title>De novo assembly and annotation of Popillia japonica's genome with initial clues to its potential as an invasive pest.</title>
        <authorList>
            <person name="Cucini C."/>
            <person name="Boschi S."/>
            <person name="Funari R."/>
            <person name="Cardaioli E."/>
            <person name="Iannotti N."/>
            <person name="Marturano G."/>
            <person name="Paoli F."/>
            <person name="Bruttini M."/>
            <person name="Carapelli A."/>
            <person name="Frati F."/>
            <person name="Nardi F."/>
        </authorList>
    </citation>
    <scope>NUCLEOTIDE SEQUENCE [LARGE SCALE GENOMIC DNA]</scope>
    <source>
        <strain evidence="2">DMR45628</strain>
    </source>
</reference>
<protein>
    <recommendedName>
        <fullName evidence="4">EGF-like domain-containing protein</fullName>
    </recommendedName>
</protein>
<feature type="region of interest" description="Disordered" evidence="1">
    <location>
        <begin position="46"/>
        <end position="67"/>
    </location>
</feature>
<sequence>MIIHHRNLYINVRGAQILVSSTSYFPRSKTIEGCDSKTSLCQSKKDERSLRNGNNNQQTYQPSAQGKPCTNHTNCEGVEGTSCVNDGSKLQCLCGNNKLPFNGACANTRKAPNHLCTKSEECVDGAECTKSEKDNWKICVCTNDPTYLYDCNGAAKGNVISGLALVLTIVTKIFNEFN</sequence>
<gene>
    <name evidence="2" type="ORF">QE152_g19321</name>
</gene>
<keyword evidence="3" id="KW-1185">Reference proteome</keyword>
<comment type="caution">
    <text evidence="2">The sequence shown here is derived from an EMBL/GenBank/DDBJ whole genome shotgun (WGS) entry which is preliminary data.</text>
</comment>
<proteinExistence type="predicted"/>
<evidence type="ECO:0000256" key="1">
    <source>
        <dbReference type="SAM" id="MobiDB-lite"/>
    </source>
</evidence>